<dbReference type="NCBIfam" id="TIGR04183">
    <property type="entry name" value="Por_Secre_tail"/>
    <property type="match status" value="1"/>
</dbReference>
<evidence type="ECO:0000313" key="3">
    <source>
        <dbReference type="EMBL" id="PRP67944.1"/>
    </source>
</evidence>
<gene>
    <name evidence="3" type="ORF">BST86_13010</name>
</gene>
<keyword evidence="1" id="KW-0732">Signal</keyword>
<dbReference type="AlphaFoldDB" id="A0A2S9WWV6"/>
<evidence type="ECO:0000256" key="1">
    <source>
        <dbReference type="ARBA" id="ARBA00022729"/>
    </source>
</evidence>
<dbReference type="CDD" id="cd15482">
    <property type="entry name" value="Sialidase_non-viral"/>
    <property type="match status" value="1"/>
</dbReference>
<sequence>MFSQGDKSWSKMAASEKSFYELQKEFNNYWSNRIPEKGQGYKIFKRWENQIADKVYPTGDLSLPSNTYPNFIQWQKEYNNELAKDANSQMKATSATSSWTTLNQGTVASGYDAGSGRLNFITFDPLNPTTTMYVGAPDGGLWKTTNGGVSWSTNTDYLSIIGCSGLVIHPSNPNLMYLATGDRESDRRSIGVLKSTDGGANWQTTGLVWTVTDNYRISKIVMDPNDPLVMMVSTDGGVFRTTDGWDTVSSHTLPTKALSDVKYKPGSSTIAYAAGKQIYKSTNGGISWIANTSTGLPNPVDVERIEMAVTPADVNYVYAIIGKSSDQGFEGFYRSTDSGNTFTKQSTASTPNILHSSAHPTADSVGGQAFHDLAIAVSPVDKNKVTIGGVNQWQSTDGGVNWTRITYWLGANPAYPGQNTEPEPYIHADIQYIAYMPGSSTTFFTTCDGGVSKTTDDGVTWTDITNNIAVSQQTNIALSPSSQDFFFAGLQDIGSLKYDAGSWSVLSGGDGEDGFIDHSNDNVLVSSTVNGQFFISMDRGLTSSNLTFTPALPSGDWFTPIKQDPVDADKIYIGSGKDLYVSSNWFTANPTASKTGTTAPAPINENILKFEIAPSSSSTIYVIKDNIISKSINSGSTWSDITNGLPVASAKLKNLAISNTDASKIWVIFSGYAAGEKVYKTTDGGNTWINVSNGLPNIPMNTIVYRKNSPNDEVYIGADIGVYAIDNLTTSAVPFLTDLPKCAVTDLEIFYPTSSTGILRAATYGRGSWQTSLSNQSLLSINDVSNITAPILFPNPINNGVLNVEISNFNNEYTFQVYNLLGEQILTGDLKRSKTEISMNEIGSGMYIIKIMDERNVYTQKIIVE</sequence>
<accession>A0A2S9WWV6</accession>
<feature type="domain" description="Secretion system C-terminal sorting" evidence="2">
    <location>
        <begin position="792"/>
        <end position="864"/>
    </location>
</feature>
<dbReference type="PANTHER" id="PTHR43739:SF5">
    <property type="entry name" value="EXO-ALPHA-SIALIDASE"/>
    <property type="match status" value="1"/>
</dbReference>
<evidence type="ECO:0000259" key="2">
    <source>
        <dbReference type="Pfam" id="PF18962"/>
    </source>
</evidence>
<dbReference type="InterPro" id="IPR026444">
    <property type="entry name" value="Secre_tail"/>
</dbReference>
<reference evidence="3 4" key="1">
    <citation type="submission" date="2016-11" db="EMBL/GenBank/DDBJ databases">
        <title>Trade-off between light-utilization and light-protection in marine flavobacteria.</title>
        <authorList>
            <person name="Kumagai Y."/>
        </authorList>
    </citation>
    <scope>NUCLEOTIDE SEQUENCE [LARGE SCALE GENOMIC DNA]</scope>
    <source>
        <strain evidence="3 4">JCM 17109</strain>
    </source>
</reference>
<evidence type="ECO:0000313" key="4">
    <source>
        <dbReference type="Proteomes" id="UP000239532"/>
    </source>
</evidence>
<dbReference type="InterPro" id="IPR052025">
    <property type="entry name" value="Xyloglucanase_GH74"/>
</dbReference>
<dbReference type="PANTHER" id="PTHR43739">
    <property type="entry name" value="XYLOGLUCANASE (EUROFUNG)"/>
    <property type="match status" value="1"/>
</dbReference>
<comment type="caution">
    <text evidence="3">The sequence shown here is derived from an EMBL/GenBank/DDBJ whole genome shotgun (WGS) entry which is preliminary data.</text>
</comment>
<protein>
    <recommendedName>
        <fullName evidence="2">Secretion system C-terminal sorting domain-containing protein</fullName>
    </recommendedName>
</protein>
<dbReference type="Pfam" id="PF18962">
    <property type="entry name" value="Por_Secre_tail"/>
    <property type="match status" value="1"/>
</dbReference>
<dbReference type="EMBL" id="MQUC01000003">
    <property type="protein sequence ID" value="PRP67944.1"/>
    <property type="molecule type" value="Genomic_DNA"/>
</dbReference>
<dbReference type="Proteomes" id="UP000239532">
    <property type="component" value="Unassembled WGS sequence"/>
</dbReference>
<dbReference type="InterPro" id="IPR015943">
    <property type="entry name" value="WD40/YVTN_repeat-like_dom_sf"/>
</dbReference>
<dbReference type="GO" id="GO:0010411">
    <property type="term" value="P:xyloglucan metabolic process"/>
    <property type="evidence" value="ECO:0007669"/>
    <property type="project" value="TreeGrafter"/>
</dbReference>
<name>A0A2S9WWV6_9FLAO</name>
<dbReference type="Gene3D" id="2.130.10.10">
    <property type="entry name" value="YVTN repeat-like/Quinoprotein amine dehydrogenase"/>
    <property type="match status" value="4"/>
</dbReference>
<dbReference type="SUPFAM" id="SSF110296">
    <property type="entry name" value="Oligoxyloglucan reducing end-specific cellobiohydrolase"/>
    <property type="match status" value="2"/>
</dbReference>
<organism evidence="3 4">
    <name type="scientific">Nonlabens agnitus</name>
    <dbReference type="NCBI Taxonomy" id="870484"/>
    <lineage>
        <taxon>Bacteria</taxon>
        <taxon>Pseudomonadati</taxon>
        <taxon>Bacteroidota</taxon>
        <taxon>Flavobacteriia</taxon>
        <taxon>Flavobacteriales</taxon>
        <taxon>Flavobacteriaceae</taxon>
        <taxon>Nonlabens</taxon>
    </lineage>
</organism>
<keyword evidence="4" id="KW-1185">Reference proteome</keyword>
<proteinExistence type="predicted"/>